<name>W0DPI8_9GAMM</name>
<reference evidence="3 4" key="1">
    <citation type="submission" date="2013-12" db="EMBL/GenBank/DDBJ databases">
        <authorList>
            <consortium name="DOE Joint Genome Institute"/>
            <person name="Muyzer G."/>
            <person name="Huntemann M."/>
            <person name="Han J."/>
            <person name="Chen A."/>
            <person name="Kyrpides N."/>
            <person name="Mavromatis K."/>
            <person name="Markowitz V."/>
            <person name="Palaniappan K."/>
            <person name="Ivanova N."/>
            <person name="Schaumberg A."/>
            <person name="Pati A."/>
            <person name="Liolios K."/>
            <person name="Nordberg H.P."/>
            <person name="Cantor M.N."/>
            <person name="Hua S.X."/>
            <person name="Woyke T."/>
        </authorList>
    </citation>
    <scope>NUCLEOTIDE SEQUENCE [LARGE SCALE GENOMIC DNA]</scope>
    <source>
        <strain evidence="3 4">ARh 1</strain>
    </source>
</reference>
<dbReference type="PROSITE" id="PS50943">
    <property type="entry name" value="HTH_CROC1"/>
    <property type="match status" value="1"/>
</dbReference>
<dbReference type="InterPro" id="IPR010982">
    <property type="entry name" value="Lambda_DNA-bd_dom_sf"/>
</dbReference>
<evidence type="ECO:0000256" key="1">
    <source>
        <dbReference type="ARBA" id="ARBA00007227"/>
    </source>
</evidence>
<dbReference type="CDD" id="cd00093">
    <property type="entry name" value="HTH_XRE"/>
    <property type="match status" value="1"/>
</dbReference>
<evidence type="ECO:0000259" key="2">
    <source>
        <dbReference type="PROSITE" id="PS50943"/>
    </source>
</evidence>
<comment type="similarity">
    <text evidence="1">Belongs to the short-chain fatty acyl-CoA assimilation regulator (ScfR) family.</text>
</comment>
<dbReference type="EMBL" id="CP007029">
    <property type="protein sequence ID" value="AHE98765.1"/>
    <property type="molecule type" value="Genomic_DNA"/>
</dbReference>
<dbReference type="SUPFAM" id="SSF47413">
    <property type="entry name" value="lambda repressor-like DNA-binding domains"/>
    <property type="match status" value="1"/>
</dbReference>
<organism evidence="3 4">
    <name type="scientific">Thioalkalivibrio paradoxus ARh 1</name>
    <dbReference type="NCBI Taxonomy" id="713585"/>
    <lineage>
        <taxon>Bacteria</taxon>
        <taxon>Pseudomonadati</taxon>
        <taxon>Pseudomonadota</taxon>
        <taxon>Gammaproteobacteria</taxon>
        <taxon>Chromatiales</taxon>
        <taxon>Ectothiorhodospiraceae</taxon>
        <taxon>Thioalkalivibrio</taxon>
    </lineage>
</organism>
<protein>
    <submittedName>
        <fullName evidence="3">XRE family transcriptional regulator</fullName>
    </submittedName>
</protein>
<dbReference type="OrthoDB" id="9796786at2"/>
<accession>W0DPI8</accession>
<dbReference type="STRING" id="713585.THITH_11475"/>
<sequence>MTEFAQARVPDWVSPPGETIADLLEEQGWAQREFAQRMDYSPKHVNQLIKGKVPLTEETALRLERVLGGNARFWLEREAQYREALTRQQELKALATQASLLQELPVGEMVRLGWIRRFSNKGQQVAECLAFFGVASVDAWRERYATGAAAFRSSPTFERKGPAVGAWFRQAERLAARIECEPFDRKRFEAALEHARALTSESSPEAFVPPLVEQCGRAGVAVVFVEAPRGCPVSGAARWLSPDKALIALSLRHKSNDHLWFSFFHEAAHLLLHGKRVAFLDMEGELDGKEEREADTFAENHLIPPASWRELTGSSLSPAAVVQFARKIGIAPGIVVGRMQKEGLLQWHQMNDLKVRYAWEREAG</sequence>
<dbReference type="SMART" id="SM00530">
    <property type="entry name" value="HTH_XRE"/>
    <property type="match status" value="1"/>
</dbReference>
<dbReference type="PANTHER" id="PTHR43236">
    <property type="entry name" value="ANTITOXIN HIGA1"/>
    <property type="match status" value="1"/>
</dbReference>
<feature type="domain" description="HTH cro/C1-type" evidence="2">
    <location>
        <begin position="20"/>
        <end position="74"/>
    </location>
</feature>
<dbReference type="Proteomes" id="UP000005289">
    <property type="component" value="Chromosome"/>
</dbReference>
<dbReference type="InterPro" id="IPR001387">
    <property type="entry name" value="Cro/C1-type_HTH"/>
</dbReference>
<dbReference type="Gene3D" id="1.10.260.40">
    <property type="entry name" value="lambda repressor-like DNA-binding domains"/>
    <property type="match status" value="1"/>
</dbReference>
<dbReference type="GO" id="GO:0003677">
    <property type="term" value="F:DNA binding"/>
    <property type="evidence" value="ECO:0007669"/>
    <property type="project" value="InterPro"/>
</dbReference>
<keyword evidence="4" id="KW-1185">Reference proteome</keyword>
<evidence type="ECO:0000313" key="4">
    <source>
        <dbReference type="Proteomes" id="UP000005289"/>
    </source>
</evidence>
<dbReference type="Pfam" id="PF01381">
    <property type="entry name" value="HTH_3"/>
    <property type="match status" value="1"/>
</dbReference>
<dbReference type="AlphaFoldDB" id="W0DPI8"/>
<dbReference type="KEGG" id="tti:THITH_11475"/>
<proteinExistence type="inferred from homology"/>
<gene>
    <name evidence="3" type="ORF">THITH_11475</name>
</gene>
<dbReference type="RefSeq" id="WP_006748015.1">
    <property type="nucleotide sequence ID" value="NZ_CP007029.1"/>
</dbReference>
<dbReference type="InterPro" id="IPR052345">
    <property type="entry name" value="Rad_response_metalloprotease"/>
</dbReference>
<dbReference type="HOGENOM" id="CLU_055824_0_0_6"/>
<evidence type="ECO:0000313" key="3">
    <source>
        <dbReference type="EMBL" id="AHE98765.1"/>
    </source>
</evidence>
<dbReference type="PANTHER" id="PTHR43236:SF2">
    <property type="entry name" value="BLL0069 PROTEIN"/>
    <property type="match status" value="1"/>
</dbReference>
<dbReference type="Pfam" id="PF06114">
    <property type="entry name" value="Peptidase_M78"/>
    <property type="match status" value="1"/>
</dbReference>
<dbReference type="InterPro" id="IPR010359">
    <property type="entry name" value="IrrE_HExxH"/>
</dbReference>